<dbReference type="InterPro" id="IPR001129">
    <property type="entry name" value="Membr-assoc_MAPEG"/>
</dbReference>
<evidence type="ECO:0000256" key="3">
    <source>
        <dbReference type="ARBA" id="ARBA00022989"/>
    </source>
</evidence>
<dbReference type="EMBL" id="PVWO01000073">
    <property type="protein sequence ID" value="PSB57504.1"/>
    <property type="molecule type" value="Genomic_DNA"/>
</dbReference>
<feature type="transmembrane region" description="Helical" evidence="5">
    <location>
        <begin position="6"/>
        <end position="26"/>
    </location>
</feature>
<dbReference type="Gene3D" id="1.20.120.550">
    <property type="entry name" value="Membrane associated eicosanoid/glutathione metabolism-like domain"/>
    <property type="match status" value="1"/>
</dbReference>
<dbReference type="OrthoDB" id="8537976at2"/>
<feature type="transmembrane region" description="Helical" evidence="5">
    <location>
        <begin position="104"/>
        <end position="126"/>
    </location>
</feature>
<dbReference type="Proteomes" id="UP000238937">
    <property type="component" value="Unassembled WGS sequence"/>
</dbReference>
<dbReference type="InterPro" id="IPR023352">
    <property type="entry name" value="MAPEG-like_dom_sf"/>
</dbReference>
<accession>A0A2T1GIP2</accession>
<evidence type="ECO:0000256" key="1">
    <source>
        <dbReference type="ARBA" id="ARBA00004370"/>
    </source>
</evidence>
<evidence type="ECO:0000313" key="6">
    <source>
        <dbReference type="EMBL" id="PSB57504.1"/>
    </source>
</evidence>
<keyword evidence="2 5" id="KW-0812">Transmembrane</keyword>
<dbReference type="RefSeq" id="WP_106302602.1">
    <property type="nucleotide sequence ID" value="NZ_PVWO01000073.1"/>
</dbReference>
<evidence type="ECO:0000256" key="5">
    <source>
        <dbReference type="SAM" id="Phobius"/>
    </source>
</evidence>
<dbReference type="SUPFAM" id="SSF161084">
    <property type="entry name" value="MAPEG domain-like"/>
    <property type="match status" value="1"/>
</dbReference>
<name>A0A2T1GIP2_9CYAN</name>
<evidence type="ECO:0000256" key="2">
    <source>
        <dbReference type="ARBA" id="ARBA00022692"/>
    </source>
</evidence>
<evidence type="ECO:0000256" key="4">
    <source>
        <dbReference type="ARBA" id="ARBA00023136"/>
    </source>
</evidence>
<keyword evidence="7" id="KW-1185">Reference proteome</keyword>
<proteinExistence type="predicted"/>
<evidence type="ECO:0000313" key="7">
    <source>
        <dbReference type="Proteomes" id="UP000238937"/>
    </source>
</evidence>
<reference evidence="6 7" key="1">
    <citation type="submission" date="2018-03" db="EMBL/GenBank/DDBJ databases">
        <title>The ancient ancestry and fast evolution of plastids.</title>
        <authorList>
            <person name="Moore K.R."/>
            <person name="Magnabosco C."/>
            <person name="Momper L."/>
            <person name="Gold D.A."/>
            <person name="Bosak T."/>
            <person name="Fournier G.P."/>
        </authorList>
    </citation>
    <scope>NUCLEOTIDE SEQUENCE [LARGE SCALE GENOMIC DNA]</scope>
    <source>
        <strain evidence="6 7">CCALA 037</strain>
    </source>
</reference>
<evidence type="ECO:0008006" key="8">
    <source>
        <dbReference type="Google" id="ProtNLM"/>
    </source>
</evidence>
<comment type="subcellular location">
    <subcellularLocation>
        <location evidence="1">Membrane</location>
    </subcellularLocation>
</comment>
<dbReference type="PANTHER" id="PTHR35814:SF1">
    <property type="entry name" value="GLUTATHIONE S-TRANSFERASE-RELATED"/>
    <property type="match status" value="1"/>
</dbReference>
<dbReference type="Pfam" id="PF01124">
    <property type="entry name" value="MAPEG"/>
    <property type="match status" value="1"/>
</dbReference>
<keyword evidence="3 5" id="KW-1133">Transmembrane helix</keyword>
<sequence length="130" mass="14517">MYVVSLYAGIFGLLFVALSARTVLLRRQFGVTIGNEDKPLLARASRVHANFAEYVPLSLLLIYLLETQTSSNLWIHLPCSALLIGRIIHAFGVSQVREKLKYRVVGMSLTFAVIISTSIRLMFGYIQSVV</sequence>
<dbReference type="PANTHER" id="PTHR35814">
    <property type="match status" value="1"/>
</dbReference>
<protein>
    <recommendedName>
        <fullName evidence="8">Glutathione metabolism protein</fullName>
    </recommendedName>
</protein>
<organism evidence="6 7">
    <name type="scientific">Chamaesiphon polymorphus CCALA 037</name>
    <dbReference type="NCBI Taxonomy" id="2107692"/>
    <lineage>
        <taxon>Bacteria</taxon>
        <taxon>Bacillati</taxon>
        <taxon>Cyanobacteriota</taxon>
        <taxon>Cyanophyceae</taxon>
        <taxon>Gomontiellales</taxon>
        <taxon>Chamaesiphonaceae</taxon>
        <taxon>Chamaesiphon</taxon>
    </lineage>
</organism>
<dbReference type="GO" id="GO:0016020">
    <property type="term" value="C:membrane"/>
    <property type="evidence" value="ECO:0007669"/>
    <property type="project" value="UniProtKB-SubCell"/>
</dbReference>
<keyword evidence="4 5" id="KW-0472">Membrane</keyword>
<gene>
    <name evidence="6" type="ORF">C7B77_08110</name>
</gene>
<comment type="caution">
    <text evidence="6">The sequence shown here is derived from an EMBL/GenBank/DDBJ whole genome shotgun (WGS) entry which is preliminary data.</text>
</comment>
<dbReference type="AlphaFoldDB" id="A0A2T1GIP2"/>